<reference evidence="2 3" key="1">
    <citation type="submission" date="2015-12" db="EMBL/GenBank/DDBJ databases">
        <title>Serinicoccus chungangenesis strain CD08_5 genome sequencing and assembly.</title>
        <authorList>
            <person name="Chander A.M."/>
            <person name="Kaur G."/>
            <person name="Nair G.R."/>
            <person name="Dhawan D.K."/>
            <person name="Kochhar R.K."/>
            <person name="Mayilraj S."/>
            <person name="Bhadada S.K."/>
        </authorList>
    </citation>
    <scope>NUCLEOTIDE SEQUENCE [LARGE SCALE GENOMIC DNA]</scope>
    <source>
        <strain evidence="2 3">CD08_5</strain>
    </source>
</reference>
<feature type="region of interest" description="Disordered" evidence="1">
    <location>
        <begin position="98"/>
        <end position="122"/>
    </location>
</feature>
<evidence type="ECO:0008006" key="4">
    <source>
        <dbReference type="Google" id="ProtNLM"/>
    </source>
</evidence>
<dbReference type="SUPFAM" id="SSF50475">
    <property type="entry name" value="FMN-binding split barrel"/>
    <property type="match status" value="1"/>
</dbReference>
<dbReference type="Proteomes" id="UP000054837">
    <property type="component" value="Unassembled WGS sequence"/>
</dbReference>
<gene>
    <name evidence="2" type="ORF">AVL62_03725</name>
</gene>
<accession>A0A0W8I6U3</accession>
<evidence type="ECO:0000256" key="1">
    <source>
        <dbReference type="SAM" id="MobiDB-lite"/>
    </source>
</evidence>
<keyword evidence="3" id="KW-1185">Reference proteome</keyword>
<dbReference type="EMBL" id="LQBL01000027">
    <property type="protein sequence ID" value="KUG54339.1"/>
    <property type="molecule type" value="Genomic_DNA"/>
</dbReference>
<protein>
    <recommendedName>
        <fullName evidence="4">Pyridoxamine 5'-phosphate oxidase putative domain-containing protein</fullName>
    </recommendedName>
</protein>
<dbReference type="AlphaFoldDB" id="A0A0W8I6U3"/>
<comment type="caution">
    <text evidence="2">The sequence shown here is derived from an EMBL/GenBank/DDBJ whole genome shotgun (WGS) entry which is preliminary data.</text>
</comment>
<dbReference type="STRING" id="767452.AVL62_03725"/>
<dbReference type="RefSeq" id="WP_058891072.1">
    <property type="nucleotide sequence ID" value="NZ_LQBL01000027.1"/>
</dbReference>
<evidence type="ECO:0000313" key="3">
    <source>
        <dbReference type="Proteomes" id="UP000054837"/>
    </source>
</evidence>
<organism evidence="2 3">
    <name type="scientific">Serinicoccus chungangensis</name>
    <dbReference type="NCBI Taxonomy" id="767452"/>
    <lineage>
        <taxon>Bacteria</taxon>
        <taxon>Bacillati</taxon>
        <taxon>Actinomycetota</taxon>
        <taxon>Actinomycetes</taxon>
        <taxon>Micrococcales</taxon>
        <taxon>Ornithinimicrobiaceae</taxon>
        <taxon>Serinicoccus</taxon>
    </lineage>
</organism>
<proteinExistence type="predicted"/>
<evidence type="ECO:0000313" key="2">
    <source>
        <dbReference type="EMBL" id="KUG54339.1"/>
    </source>
</evidence>
<sequence length="122" mass="12980">MSIVVDLAELEQALTRHPTAYLLLPGDERPHVGEVELFMRGGVLVLAAPGRTARRVVPERPAVTLLLPPAEPGGYALVVDGEATLVGEELHVEPGHAVLHRRPRADSPPSATGCDNDCQPLS</sequence>
<name>A0A0W8I6U3_9MICO</name>
<dbReference type="OrthoDB" id="8907583at2"/>